<evidence type="ECO:0000313" key="2">
    <source>
        <dbReference type="EMBL" id="SHL22483.1"/>
    </source>
</evidence>
<accession>A0A1M6YWJ9</accession>
<dbReference type="EMBL" id="FRAP01000021">
    <property type="protein sequence ID" value="SHL22483.1"/>
    <property type="molecule type" value="Genomic_DNA"/>
</dbReference>
<dbReference type="Pfam" id="PF00535">
    <property type="entry name" value="Glycos_transf_2"/>
    <property type="match status" value="1"/>
</dbReference>
<name>A0A1M6YWJ9_PSETH</name>
<dbReference type="PANTHER" id="PTHR43685">
    <property type="entry name" value="GLYCOSYLTRANSFERASE"/>
    <property type="match status" value="1"/>
</dbReference>
<dbReference type="InterPro" id="IPR001173">
    <property type="entry name" value="Glyco_trans_2-like"/>
</dbReference>
<dbReference type="Proteomes" id="UP000184363">
    <property type="component" value="Unassembled WGS sequence"/>
</dbReference>
<dbReference type="Gene3D" id="3.90.550.10">
    <property type="entry name" value="Spore Coat Polysaccharide Biosynthesis Protein SpsA, Chain A"/>
    <property type="match status" value="1"/>
</dbReference>
<proteinExistence type="predicted"/>
<protein>
    <submittedName>
        <fullName evidence="2">Glycosyl transferase family 2</fullName>
    </submittedName>
</protein>
<dbReference type="PANTHER" id="PTHR43685:SF2">
    <property type="entry name" value="GLYCOSYLTRANSFERASE 2-LIKE DOMAIN-CONTAINING PROTEIN"/>
    <property type="match status" value="1"/>
</dbReference>
<keyword evidence="2" id="KW-0808">Transferase</keyword>
<dbReference type="OrthoDB" id="4529776at2"/>
<feature type="domain" description="Glycosyltransferase 2-like" evidence="1">
    <location>
        <begin position="7"/>
        <end position="140"/>
    </location>
</feature>
<dbReference type="AlphaFoldDB" id="A0A1M6YWJ9"/>
<organism evidence="2 3">
    <name type="scientific">Pseudonocardia thermophila</name>
    <dbReference type="NCBI Taxonomy" id="1848"/>
    <lineage>
        <taxon>Bacteria</taxon>
        <taxon>Bacillati</taxon>
        <taxon>Actinomycetota</taxon>
        <taxon>Actinomycetes</taxon>
        <taxon>Pseudonocardiales</taxon>
        <taxon>Pseudonocardiaceae</taxon>
        <taxon>Pseudonocardia</taxon>
    </lineage>
</organism>
<reference evidence="2 3" key="1">
    <citation type="submission" date="2016-11" db="EMBL/GenBank/DDBJ databases">
        <authorList>
            <person name="Jaros S."/>
            <person name="Januszkiewicz K."/>
            <person name="Wedrychowicz H."/>
        </authorList>
    </citation>
    <scope>NUCLEOTIDE SEQUENCE [LARGE SCALE GENOMIC DNA]</scope>
    <source>
        <strain evidence="2 3">DSM 43832</strain>
    </source>
</reference>
<keyword evidence="3" id="KW-1185">Reference proteome</keyword>
<evidence type="ECO:0000313" key="3">
    <source>
        <dbReference type="Proteomes" id="UP000184363"/>
    </source>
</evidence>
<dbReference type="InterPro" id="IPR029044">
    <property type="entry name" value="Nucleotide-diphossugar_trans"/>
</dbReference>
<dbReference type="SUPFAM" id="SSF53448">
    <property type="entry name" value="Nucleotide-diphospho-sugar transferases"/>
    <property type="match status" value="1"/>
</dbReference>
<gene>
    <name evidence="2" type="ORF">SAMN05443637_121115</name>
</gene>
<dbReference type="GO" id="GO:0016740">
    <property type="term" value="F:transferase activity"/>
    <property type="evidence" value="ECO:0007669"/>
    <property type="project" value="UniProtKB-KW"/>
</dbReference>
<dbReference type="RefSeq" id="WP_073459617.1">
    <property type="nucleotide sequence ID" value="NZ_FRAP01000021.1"/>
</dbReference>
<sequence>MTSAVDVVVPCYRYGHLLPHCVRSILSQTGVDVRVLIIDDASGDGSADVARELAAADPRIEAREHTTNMRHIATFNEGVLDWAEAPLTLLISADDELNDGALRRAVDLMDAHPDVAFCYGHARRWDVTKPRPHLRQGAWRPIIYDGHSWLKGRFDAAANPVFSPTVVVRTELQQKVGGYNPKMLHTSDLEMWLKLALHGDVGFISGADQGLYRVHESNMSSDYYDTDMGLKDLQMRALTYEEILTNHGDLLPDGPELDQMYRRRLAKEALLRVGRAYDHGNGTIRATQALEEFALQIYADARRLPEWRTLQLRKAMGPRVAPFFSPLVFTAVGRRLRQRRLDERLINEGV</sequence>
<dbReference type="STRING" id="1848.SAMN05443637_121115"/>
<dbReference type="InterPro" id="IPR050834">
    <property type="entry name" value="Glycosyltransf_2"/>
</dbReference>
<evidence type="ECO:0000259" key="1">
    <source>
        <dbReference type="Pfam" id="PF00535"/>
    </source>
</evidence>